<sequence length="467" mass="48402">MRSPELYRLVAVMMLFVTTSVVKGHTARALQATLANASAPSGSLREEARMEDSGGRTVCQFNVQGVAQQGRVSSESLQSDGPVGPLLGANITCRGSILNLIGGPLLDEFSSAFVGVQYTKAVELPGATMVIQDGNLAIEDSFFSGLSFFGQGALVLSNSNVTFINATFTANNNSAAGAIYANDTSSITVLDSTFLGNGGGQGGAIAMWNSSLLVNGTAFQGNVGRSAGGAIAANNASAITIITSTFTSNMAENGGAIFIEECGKAVVNDNTFTRNKATRSGGGIFQSKCSGNMDTNYFRLNSALNGGSVWQNNCKKIVHSGSRFDNNTSERGSAGIEMNQITSIDIVSCTFSTGKSAKGSGLYLQGVQGNVRECLFESNVADFGGAIFRGSTTGDIIGSVFSSNKATKIGGAIYDSHAKGDITTSTFQGNSAPKGKAIFRTESSGDVLDNKKLDEDTQVTIDNPSST</sequence>
<keyword evidence="4" id="KW-0964">Secreted</keyword>
<feature type="chain" id="PRO_5029854459" evidence="8">
    <location>
        <begin position="25"/>
        <end position="467"/>
    </location>
</feature>
<dbReference type="PANTHER" id="PTHR32158:SF21">
    <property type="match status" value="1"/>
</dbReference>
<dbReference type="PANTHER" id="PTHR32158">
    <property type="entry name" value="RING-TYPE DOMAIN-CONTAINING PROTEIN"/>
    <property type="match status" value="1"/>
</dbReference>
<dbReference type="EMBL" id="MT438842">
    <property type="protein sequence ID" value="QOL01089.1"/>
    <property type="molecule type" value="mRNA"/>
</dbReference>
<dbReference type="InterPro" id="IPR003368">
    <property type="entry name" value="POMP_repeat"/>
</dbReference>
<reference evidence="9" key="1">
    <citation type="journal article" date="2020" name="Microb. Ecol.">
        <title>The Under-explored Extracellular Proteome of Aero-Terrestrial Microalgae Provides Clues on Different Mechanisms of Desiccation Tolerance in Non-Model Organisms.</title>
        <authorList>
            <person name="Gonzalez-Hourcade M."/>
            <person name="Del Campo E.M."/>
            <person name="Casano L.M."/>
        </authorList>
    </citation>
    <scope>NUCLEOTIDE SEQUENCE</scope>
    <source>
        <strain evidence="9">SAG 216-12</strain>
    </source>
</reference>
<evidence type="ECO:0000256" key="3">
    <source>
        <dbReference type="ARBA" id="ARBA00004613"/>
    </source>
</evidence>
<name>A0A7L9QDZ1_9CHLO</name>
<evidence type="ECO:0000256" key="2">
    <source>
        <dbReference type="ARBA" id="ARBA00004442"/>
    </source>
</evidence>
<evidence type="ECO:0000256" key="7">
    <source>
        <dbReference type="ARBA" id="ARBA00023237"/>
    </source>
</evidence>
<dbReference type="AlphaFoldDB" id="A0A7L9QDZ1"/>
<protein>
    <submittedName>
        <fullName evidence="9">Putative extracellular protein CSOL_018</fullName>
    </submittedName>
</protein>
<keyword evidence="7" id="KW-0998">Cell outer membrane</keyword>
<dbReference type="InterPro" id="IPR011050">
    <property type="entry name" value="Pectin_lyase_fold/virulence"/>
</dbReference>
<proteinExistence type="evidence at transcript level"/>
<evidence type="ECO:0000256" key="4">
    <source>
        <dbReference type="ARBA" id="ARBA00022525"/>
    </source>
</evidence>
<evidence type="ECO:0000256" key="5">
    <source>
        <dbReference type="ARBA" id="ARBA00022729"/>
    </source>
</evidence>
<evidence type="ECO:0000256" key="1">
    <source>
        <dbReference type="ARBA" id="ARBA00004196"/>
    </source>
</evidence>
<evidence type="ECO:0000256" key="6">
    <source>
        <dbReference type="ARBA" id="ARBA00023136"/>
    </source>
</evidence>
<accession>A0A7L9QDZ1</accession>
<keyword evidence="6" id="KW-0472">Membrane</keyword>
<feature type="signal peptide" evidence="8">
    <location>
        <begin position="1"/>
        <end position="24"/>
    </location>
</feature>
<dbReference type="SUPFAM" id="SSF51126">
    <property type="entry name" value="Pectin lyase-like"/>
    <property type="match status" value="2"/>
</dbReference>
<organism evidence="9">
    <name type="scientific">Pseudococcomyxa simplex</name>
    <dbReference type="NCBI Taxonomy" id="464287"/>
    <lineage>
        <taxon>Eukaryota</taxon>
        <taxon>Viridiplantae</taxon>
        <taxon>Chlorophyta</taxon>
        <taxon>core chlorophytes</taxon>
        <taxon>Trebouxiophyceae</taxon>
        <taxon>Chlorellales</taxon>
        <taxon>Oocystaceae</taxon>
        <taxon>Pseudococcomyxa</taxon>
    </lineage>
</organism>
<evidence type="ECO:0000313" key="9">
    <source>
        <dbReference type="EMBL" id="QOL01089.1"/>
    </source>
</evidence>
<keyword evidence="5 8" id="KW-0732">Signal</keyword>
<evidence type="ECO:0000256" key="8">
    <source>
        <dbReference type="SAM" id="SignalP"/>
    </source>
</evidence>
<comment type="subcellular location">
    <subcellularLocation>
        <location evidence="1">Cell envelope</location>
    </subcellularLocation>
    <subcellularLocation>
        <location evidence="2">Cell outer membrane</location>
    </subcellularLocation>
    <subcellularLocation>
        <location evidence="3">Secreted</location>
    </subcellularLocation>
</comment>
<dbReference type="GO" id="GO:0005576">
    <property type="term" value="C:extracellular region"/>
    <property type="evidence" value="ECO:0007669"/>
    <property type="project" value="UniProtKB-SubCell"/>
</dbReference>
<dbReference type="Pfam" id="PF02415">
    <property type="entry name" value="Chlam_PMP"/>
    <property type="match status" value="2"/>
</dbReference>